<feature type="domain" description="At1g61320/AtMIF1 LRR" evidence="1">
    <location>
        <begin position="124"/>
        <end position="383"/>
    </location>
</feature>
<accession>A0ABD3L5X9</accession>
<dbReference type="InterPro" id="IPR032675">
    <property type="entry name" value="LRR_dom_sf"/>
</dbReference>
<dbReference type="PANTHER" id="PTHR34145:SF28">
    <property type="entry name" value="F-BOX DOMAIN-CONTAINING PROTEIN"/>
    <property type="match status" value="1"/>
</dbReference>
<evidence type="ECO:0000259" key="1">
    <source>
        <dbReference type="Pfam" id="PF23622"/>
    </source>
</evidence>
<protein>
    <recommendedName>
        <fullName evidence="1">At1g61320/AtMIF1 LRR domain-containing protein</fullName>
    </recommendedName>
</protein>
<name>A0ABD3L5X9_EUCGL</name>
<comment type="caution">
    <text evidence="2">The sequence shown here is derived from an EMBL/GenBank/DDBJ whole genome shotgun (WGS) entry which is preliminary data.</text>
</comment>
<evidence type="ECO:0000313" key="3">
    <source>
        <dbReference type="Proteomes" id="UP001634007"/>
    </source>
</evidence>
<dbReference type="EMBL" id="JBJKBG010000003">
    <property type="protein sequence ID" value="KAL3746907.1"/>
    <property type="molecule type" value="Genomic_DNA"/>
</dbReference>
<dbReference type="SUPFAM" id="SSF81383">
    <property type="entry name" value="F-box domain"/>
    <property type="match status" value="1"/>
</dbReference>
<gene>
    <name evidence="2" type="ORF">ACJRO7_015789</name>
</gene>
<dbReference type="AlphaFoldDB" id="A0ABD3L5X9"/>
<dbReference type="InterPro" id="IPR053772">
    <property type="entry name" value="At1g61320/At1g61330-like"/>
</dbReference>
<sequence length="428" mass="49825">MDRDDGRDAISNLPDSVLLHILSFLPTRDPVRTVMVPGFRYLWTSTRHLSFDHCPYHNCQKFVNFTDHELTLHESPTINSFRLNLKCASEVDPYRRRTWNKLDTWIRFVARRKVKFLDLDFLFSSLVELKLASCVVRPVAGRVQRRLLRKLFMKKIDFTDYKMTDILSGSPLLKELSLEDCYGIHKPKFCCGPSIEELNLERCGGLEKLDLTRSDIKHLIIDHYEDLELICPNMKILDIAGCLDYVKVTDTLSLVDTSLCFGDNKIFSPGEYCEFRLLLEKLSCSTYFMPCDYLLRSSHFLETLTIYVYPGRDDNKAKLTETGRKLAFEFNGYSYWNSLKHVKIHGYVLEPDVIELIEFLLKSAQVQEKMEISTEKTLQRVGSKDMFSSDIGRPSKDYCPSDALLEFSQKLLVSQGPQHVQYYTWVRY</sequence>
<evidence type="ECO:0000313" key="2">
    <source>
        <dbReference type="EMBL" id="KAL3746907.1"/>
    </source>
</evidence>
<keyword evidence="3" id="KW-1185">Reference proteome</keyword>
<dbReference type="Gene3D" id="3.80.10.10">
    <property type="entry name" value="Ribonuclease Inhibitor"/>
    <property type="match status" value="1"/>
</dbReference>
<organism evidence="2 3">
    <name type="scientific">Eucalyptus globulus</name>
    <name type="common">Tasmanian blue gum</name>
    <dbReference type="NCBI Taxonomy" id="34317"/>
    <lineage>
        <taxon>Eukaryota</taxon>
        <taxon>Viridiplantae</taxon>
        <taxon>Streptophyta</taxon>
        <taxon>Embryophyta</taxon>
        <taxon>Tracheophyta</taxon>
        <taxon>Spermatophyta</taxon>
        <taxon>Magnoliopsida</taxon>
        <taxon>eudicotyledons</taxon>
        <taxon>Gunneridae</taxon>
        <taxon>Pentapetalae</taxon>
        <taxon>rosids</taxon>
        <taxon>malvids</taxon>
        <taxon>Myrtales</taxon>
        <taxon>Myrtaceae</taxon>
        <taxon>Myrtoideae</taxon>
        <taxon>Eucalypteae</taxon>
        <taxon>Eucalyptus</taxon>
    </lineage>
</organism>
<dbReference type="SUPFAM" id="SSF52047">
    <property type="entry name" value="RNI-like"/>
    <property type="match status" value="1"/>
</dbReference>
<dbReference type="PANTHER" id="PTHR34145">
    <property type="entry name" value="OS02G0105600 PROTEIN"/>
    <property type="match status" value="1"/>
</dbReference>
<dbReference type="Proteomes" id="UP001634007">
    <property type="component" value="Unassembled WGS sequence"/>
</dbReference>
<dbReference type="Pfam" id="PF23622">
    <property type="entry name" value="LRR_At1g61320_AtMIF1"/>
    <property type="match status" value="1"/>
</dbReference>
<proteinExistence type="predicted"/>
<dbReference type="InterPro" id="IPR036047">
    <property type="entry name" value="F-box-like_dom_sf"/>
</dbReference>
<dbReference type="InterPro" id="IPR055357">
    <property type="entry name" value="LRR_At1g61320_AtMIF1"/>
</dbReference>
<reference evidence="2 3" key="1">
    <citation type="submission" date="2024-11" db="EMBL/GenBank/DDBJ databases">
        <title>Chromosome-level genome assembly of Eucalyptus globulus Labill. provides insights into its genome evolution.</title>
        <authorList>
            <person name="Li X."/>
        </authorList>
    </citation>
    <scope>NUCLEOTIDE SEQUENCE [LARGE SCALE GENOMIC DNA]</scope>
    <source>
        <strain evidence="2">CL2024</strain>
        <tissue evidence="2">Fresh tender leaves</tissue>
    </source>
</reference>